<proteinExistence type="predicted"/>
<feature type="transmembrane region" description="Helical" evidence="2">
    <location>
        <begin position="156"/>
        <end position="178"/>
    </location>
</feature>
<gene>
    <name evidence="3" type="ORF">BKM31_01055</name>
</gene>
<dbReference type="EMBL" id="CP017717">
    <property type="protein sequence ID" value="AQZ60289.1"/>
    <property type="molecule type" value="Genomic_DNA"/>
</dbReference>
<accession>A0A1U9ZQS0</accession>
<dbReference type="KEGG" id="noa:BKM31_01055"/>
<feature type="transmembrane region" description="Helical" evidence="2">
    <location>
        <begin position="73"/>
        <end position="95"/>
    </location>
</feature>
<name>A0A1U9ZQS0_9ACTN</name>
<protein>
    <submittedName>
        <fullName evidence="3">Uncharacterized protein</fullName>
    </submittedName>
</protein>
<organism evidence="3 4">
    <name type="scientific">[Actinomadura] parvosata subsp. kistnae</name>
    <dbReference type="NCBI Taxonomy" id="1909395"/>
    <lineage>
        <taxon>Bacteria</taxon>
        <taxon>Bacillati</taxon>
        <taxon>Actinomycetota</taxon>
        <taxon>Actinomycetes</taxon>
        <taxon>Streptosporangiales</taxon>
        <taxon>Streptosporangiaceae</taxon>
        <taxon>Nonomuraea</taxon>
    </lineage>
</organism>
<keyword evidence="4" id="KW-1185">Reference proteome</keyword>
<evidence type="ECO:0000313" key="3">
    <source>
        <dbReference type="EMBL" id="AQZ60289.1"/>
    </source>
</evidence>
<feature type="compositionally biased region" description="Basic residues" evidence="1">
    <location>
        <begin position="207"/>
        <end position="221"/>
    </location>
</feature>
<evidence type="ECO:0000256" key="1">
    <source>
        <dbReference type="SAM" id="MobiDB-lite"/>
    </source>
</evidence>
<evidence type="ECO:0000256" key="2">
    <source>
        <dbReference type="SAM" id="Phobius"/>
    </source>
</evidence>
<reference evidence="4" key="1">
    <citation type="journal article" date="2017" name="Med. Chem. Commun.">
        <title>Nonomuraea sp. ATCC 55076 harbours the largest actinomycete chromosome to date and the kistamicin biosynthetic gene cluster.</title>
        <authorList>
            <person name="Nazari B."/>
            <person name="Forneris C.C."/>
            <person name="Gibson M.I."/>
            <person name="Moon K."/>
            <person name="Schramma K.R."/>
            <person name="Seyedsayamdost M.R."/>
        </authorList>
    </citation>
    <scope>NUCLEOTIDE SEQUENCE [LARGE SCALE GENOMIC DNA]</scope>
    <source>
        <strain evidence="4">ATCC 55076</strain>
    </source>
</reference>
<feature type="region of interest" description="Disordered" evidence="1">
    <location>
        <begin position="207"/>
        <end position="251"/>
    </location>
</feature>
<evidence type="ECO:0000313" key="4">
    <source>
        <dbReference type="Proteomes" id="UP000190797"/>
    </source>
</evidence>
<keyword evidence="2" id="KW-1133">Transmembrane helix</keyword>
<feature type="transmembrane region" description="Helical" evidence="2">
    <location>
        <begin position="124"/>
        <end position="144"/>
    </location>
</feature>
<dbReference type="AlphaFoldDB" id="A0A1U9ZQS0"/>
<dbReference type="Proteomes" id="UP000190797">
    <property type="component" value="Chromosome"/>
</dbReference>
<dbReference type="STRING" id="1909395.BKM31_01055"/>
<feature type="transmembrane region" description="Helical" evidence="2">
    <location>
        <begin position="42"/>
        <end position="61"/>
    </location>
</feature>
<keyword evidence="2" id="KW-0812">Transmembrane</keyword>
<keyword evidence="2" id="KW-0472">Membrane</keyword>
<sequence>MRGVATYGDAIMTVMLLTEMAPPPGAQEMAGLRARARAARRGALVALTASIALLTTVQLLADRAATREQTLPLAVLSLALFVAALPAMALTQYAWGARARRVRRRERELYASTRSGRARPLTRLAVAACWAVTLLLGWTVPRLFRAAARYSFADALSWAGEAMSVISVSAGVLFLLWWARDVVGMLARALRSGDHLAIRGTRAPARAARRARRSGRARPSRSRPCSEPAPICGSRRRESYTRCSPPPSSAG</sequence>